<dbReference type="GO" id="GO:0030008">
    <property type="term" value="C:TRAPP complex"/>
    <property type="evidence" value="ECO:0007669"/>
    <property type="project" value="InterPro"/>
</dbReference>
<accession>A0A8J2X6L5</accession>
<evidence type="ECO:0000256" key="6">
    <source>
        <dbReference type="ARBA" id="ARBA00022892"/>
    </source>
</evidence>
<reference evidence="9" key="1">
    <citation type="submission" date="2021-11" db="EMBL/GenBank/DDBJ databases">
        <authorList>
            <consortium name="Genoscope - CEA"/>
            <person name="William W."/>
        </authorList>
    </citation>
    <scope>NUCLEOTIDE SEQUENCE</scope>
</reference>
<dbReference type="GO" id="GO:0016236">
    <property type="term" value="P:macroautophagy"/>
    <property type="evidence" value="ECO:0007669"/>
    <property type="project" value="UniProtKB-ARBA"/>
</dbReference>
<evidence type="ECO:0000256" key="1">
    <source>
        <dbReference type="ARBA" id="ARBA00004222"/>
    </source>
</evidence>
<evidence type="ECO:0000313" key="9">
    <source>
        <dbReference type="EMBL" id="CAH0378243.1"/>
    </source>
</evidence>
<comment type="caution">
    <text evidence="9">The sequence shown here is derived from an EMBL/GenBank/DDBJ whole genome shotgun (WGS) entry which is preliminary data.</text>
</comment>
<keyword evidence="10" id="KW-1185">Reference proteome</keyword>
<dbReference type="InterPro" id="IPR007194">
    <property type="entry name" value="TRAPP_component"/>
</dbReference>
<dbReference type="GO" id="GO:0005783">
    <property type="term" value="C:endoplasmic reticulum"/>
    <property type="evidence" value="ECO:0007669"/>
    <property type="project" value="UniProtKB-SubCell"/>
</dbReference>
<comment type="subcellular location">
    <subcellularLocation>
        <location evidence="2">Endoplasmic reticulum</location>
    </subcellularLocation>
    <subcellularLocation>
        <location evidence="1 8">Golgi apparatus</location>
        <location evidence="1 8">cis-Golgi network</location>
    </subcellularLocation>
</comment>
<name>A0A8J2X6L5_9STRA</name>
<comment type="similarity">
    <text evidence="3 8">Belongs to the TRAPP small subunits family. BET3 subfamily.</text>
</comment>
<evidence type="ECO:0000256" key="7">
    <source>
        <dbReference type="ARBA" id="ARBA00023034"/>
    </source>
</evidence>
<dbReference type="SUPFAM" id="SSF111126">
    <property type="entry name" value="Ligand-binding domain in the NO signalling and Golgi transport"/>
    <property type="match status" value="1"/>
</dbReference>
<keyword evidence="5" id="KW-0256">Endoplasmic reticulum</keyword>
<dbReference type="EMBL" id="CAKKNE010000005">
    <property type="protein sequence ID" value="CAH0378243.1"/>
    <property type="molecule type" value="Genomic_DNA"/>
</dbReference>
<dbReference type="CDD" id="cd14942">
    <property type="entry name" value="TRAPPC3_bet3"/>
    <property type="match status" value="1"/>
</dbReference>
<gene>
    <name evidence="9" type="ORF">PECAL_5P27590</name>
</gene>
<proteinExistence type="inferred from homology"/>
<evidence type="ECO:0000313" key="10">
    <source>
        <dbReference type="Proteomes" id="UP000789595"/>
    </source>
</evidence>
<dbReference type="GO" id="GO:0005794">
    <property type="term" value="C:Golgi apparatus"/>
    <property type="evidence" value="ECO:0007669"/>
    <property type="project" value="UniProtKB-SubCell"/>
</dbReference>
<dbReference type="Pfam" id="PF04051">
    <property type="entry name" value="TRAPP"/>
    <property type="match status" value="1"/>
</dbReference>
<dbReference type="InterPro" id="IPR024096">
    <property type="entry name" value="NO_sig/Golgi_transp_ligand-bd"/>
</dbReference>
<dbReference type="AlphaFoldDB" id="A0A8J2X6L5"/>
<comment type="function">
    <text evidence="8">May play a role in vesicular transport from endoplasmic reticulum to Golgi.</text>
</comment>
<keyword evidence="4 8" id="KW-0813">Transport</keyword>
<evidence type="ECO:0000256" key="8">
    <source>
        <dbReference type="PIRNR" id="PIRNR018293"/>
    </source>
</evidence>
<dbReference type="FunFam" id="3.30.1380.20:FF:000001">
    <property type="entry name" value="Trafficking protein particle complex subunit BET3"/>
    <property type="match status" value="1"/>
</dbReference>
<sequence>MAQQTPTSNSVKALRARGDQVWARMPKCNAEFFRLTYGALVVQLVEDCDDIKEVNDKLLSMGVSIGTRIIDEFLAKSNQREPCKSFEETCEVVGRVAFKMFLGVEADVRNWNEDKSRCSLVFPENPLNENVELPPGKNFLYSNIICGAIRGALEQILYKVDVYCIKDTLRGDDTNEIGITFVSRLQAEMDDQYKES</sequence>
<dbReference type="Proteomes" id="UP000789595">
    <property type="component" value="Unassembled WGS sequence"/>
</dbReference>
<evidence type="ECO:0000256" key="3">
    <source>
        <dbReference type="ARBA" id="ARBA00006218"/>
    </source>
</evidence>
<dbReference type="InterPro" id="IPR016721">
    <property type="entry name" value="Bet3"/>
</dbReference>
<organism evidence="9 10">
    <name type="scientific">Pelagomonas calceolata</name>
    <dbReference type="NCBI Taxonomy" id="35677"/>
    <lineage>
        <taxon>Eukaryota</taxon>
        <taxon>Sar</taxon>
        <taxon>Stramenopiles</taxon>
        <taxon>Ochrophyta</taxon>
        <taxon>Pelagophyceae</taxon>
        <taxon>Pelagomonadales</taxon>
        <taxon>Pelagomonadaceae</taxon>
        <taxon>Pelagomonas</taxon>
    </lineage>
</organism>
<keyword evidence="6 8" id="KW-0931">ER-Golgi transport</keyword>
<dbReference type="OrthoDB" id="10262857at2759"/>
<protein>
    <recommendedName>
        <fullName evidence="8">Trafficking protein particle complex subunit</fullName>
    </recommendedName>
</protein>
<dbReference type="PIRSF" id="PIRSF018293">
    <property type="entry name" value="TRAPP_I_complex_Bet3"/>
    <property type="match status" value="1"/>
</dbReference>
<evidence type="ECO:0000256" key="4">
    <source>
        <dbReference type="ARBA" id="ARBA00022448"/>
    </source>
</evidence>
<dbReference type="PANTHER" id="PTHR13048">
    <property type="entry name" value="TRAFFICKING PROTEIN PARTICLE COMPLEX SUBUNIT 3"/>
    <property type="match status" value="1"/>
</dbReference>
<dbReference type="GO" id="GO:0048193">
    <property type="term" value="P:Golgi vesicle transport"/>
    <property type="evidence" value="ECO:0007669"/>
    <property type="project" value="InterPro"/>
</dbReference>
<evidence type="ECO:0000256" key="2">
    <source>
        <dbReference type="ARBA" id="ARBA00004240"/>
    </source>
</evidence>
<comment type="subunit">
    <text evidence="8">Homodimer.</text>
</comment>
<dbReference type="Gene3D" id="3.30.1380.20">
    <property type="entry name" value="Trafficking protein particle complex subunit 3"/>
    <property type="match status" value="1"/>
</dbReference>
<keyword evidence="7 8" id="KW-0333">Golgi apparatus</keyword>
<evidence type="ECO:0000256" key="5">
    <source>
        <dbReference type="ARBA" id="ARBA00022824"/>
    </source>
</evidence>